<feature type="transmembrane region" description="Helical" evidence="7">
    <location>
        <begin position="287"/>
        <end position="304"/>
    </location>
</feature>
<comment type="caution">
    <text evidence="8">The sequence shown here is derived from an EMBL/GenBank/DDBJ whole genome shotgun (WGS) entry which is preliminary data.</text>
</comment>
<accession>A0ABT1A8Z7</accession>
<feature type="transmembrane region" description="Helical" evidence="7">
    <location>
        <begin position="310"/>
        <end position="329"/>
    </location>
</feature>
<protein>
    <submittedName>
        <fullName evidence="8">MFS transporter</fullName>
    </submittedName>
</protein>
<evidence type="ECO:0000256" key="5">
    <source>
        <dbReference type="ARBA" id="ARBA00022989"/>
    </source>
</evidence>
<evidence type="ECO:0000313" key="9">
    <source>
        <dbReference type="Proteomes" id="UP001165283"/>
    </source>
</evidence>
<evidence type="ECO:0000256" key="4">
    <source>
        <dbReference type="ARBA" id="ARBA00022692"/>
    </source>
</evidence>
<feature type="transmembrane region" description="Helical" evidence="7">
    <location>
        <begin position="52"/>
        <end position="72"/>
    </location>
</feature>
<sequence>MAPGRTTLWRHHDFLKLWAGETVSHVGTMVGQLAVPLLAATALGATPWEMGLLTAASTAAFLLVGLHAGALLDRVRRRPVMIAADLVRFALFGSVPLAWWLGLLSFGQLLVVSLLAGVATVFFDVAYQSVLPSVVGREGLVEGNTKLESTRAAAAAAGPAMGGGLVQLVGAAGAVLLDAVSFLVSAAALARMRGREEVPERSGRSLRAEIGEGLRYVLGHRLLRAITACTGTANLFAATLMSVQVLYLAIELELPAAAVGLVLSAAGVAGAAGAVTAGWWIRRFGQGRVVVGALLVTGPFLLLVTTGSPVWFAVGLAAESYGAVLYNVAQVSFRQSICPDRLLGRMNASIRFLVWGTIPLGGLLGGALGELLGLRATLLVAAVGTMLAPLWLLLSPLRRLRDLPTADRAATPS</sequence>
<feature type="transmembrane region" description="Helical" evidence="7">
    <location>
        <begin position="97"/>
        <end position="123"/>
    </location>
</feature>
<evidence type="ECO:0000256" key="3">
    <source>
        <dbReference type="ARBA" id="ARBA00022475"/>
    </source>
</evidence>
<dbReference type="PANTHER" id="PTHR23513">
    <property type="entry name" value="INTEGRAL MEMBRANE EFFLUX PROTEIN-RELATED"/>
    <property type="match status" value="1"/>
</dbReference>
<organism evidence="8 9">
    <name type="scientific">Pseudonocardia humida</name>
    <dbReference type="NCBI Taxonomy" id="2800819"/>
    <lineage>
        <taxon>Bacteria</taxon>
        <taxon>Bacillati</taxon>
        <taxon>Actinomycetota</taxon>
        <taxon>Actinomycetes</taxon>
        <taxon>Pseudonocardiales</taxon>
        <taxon>Pseudonocardiaceae</taxon>
        <taxon>Pseudonocardia</taxon>
    </lineage>
</organism>
<dbReference type="InterPro" id="IPR036259">
    <property type="entry name" value="MFS_trans_sf"/>
</dbReference>
<comment type="subcellular location">
    <subcellularLocation>
        <location evidence="1">Cell membrane</location>
        <topology evidence="1">Multi-pass membrane protein</topology>
    </subcellularLocation>
</comment>
<keyword evidence="4 7" id="KW-0812">Transmembrane</keyword>
<dbReference type="InterPro" id="IPR010290">
    <property type="entry name" value="TM_effector"/>
</dbReference>
<evidence type="ECO:0000256" key="6">
    <source>
        <dbReference type="ARBA" id="ARBA00023136"/>
    </source>
</evidence>
<keyword evidence="3" id="KW-1003">Cell membrane</keyword>
<name>A0ABT1A8Z7_9PSEU</name>
<gene>
    <name evidence="8" type="ORF">KDL28_30995</name>
</gene>
<feature type="transmembrane region" description="Helical" evidence="7">
    <location>
        <begin position="225"/>
        <end position="250"/>
    </location>
</feature>
<proteinExistence type="predicted"/>
<feature type="transmembrane region" description="Helical" evidence="7">
    <location>
        <begin position="256"/>
        <end position="280"/>
    </location>
</feature>
<dbReference type="RefSeq" id="WP_252444329.1">
    <property type="nucleotide sequence ID" value="NZ_JAGSOV010000067.1"/>
</dbReference>
<reference evidence="8" key="1">
    <citation type="submission" date="2021-04" db="EMBL/GenBank/DDBJ databases">
        <title>Pseudonocardia sp. nov., isolated from sandy soil of mangrove forest.</title>
        <authorList>
            <person name="Zan Z."/>
            <person name="Huang R."/>
            <person name="Liu W."/>
        </authorList>
    </citation>
    <scope>NUCLEOTIDE SEQUENCE</scope>
    <source>
        <strain evidence="8">S2-4</strain>
    </source>
</reference>
<feature type="transmembrane region" description="Helical" evidence="7">
    <location>
        <begin position="168"/>
        <end position="190"/>
    </location>
</feature>
<dbReference type="EMBL" id="JAGSOV010000067">
    <property type="protein sequence ID" value="MCO1659507.1"/>
    <property type="molecule type" value="Genomic_DNA"/>
</dbReference>
<dbReference type="CDD" id="cd06173">
    <property type="entry name" value="MFS_MefA_like"/>
    <property type="match status" value="1"/>
</dbReference>
<keyword evidence="9" id="KW-1185">Reference proteome</keyword>
<keyword evidence="6 7" id="KW-0472">Membrane</keyword>
<dbReference type="PANTHER" id="PTHR23513:SF6">
    <property type="entry name" value="MAJOR FACILITATOR SUPERFAMILY ASSOCIATED DOMAIN-CONTAINING PROTEIN"/>
    <property type="match status" value="1"/>
</dbReference>
<dbReference type="Gene3D" id="1.20.1250.20">
    <property type="entry name" value="MFS general substrate transporter like domains"/>
    <property type="match status" value="1"/>
</dbReference>
<evidence type="ECO:0000256" key="7">
    <source>
        <dbReference type="SAM" id="Phobius"/>
    </source>
</evidence>
<evidence type="ECO:0000313" key="8">
    <source>
        <dbReference type="EMBL" id="MCO1659507.1"/>
    </source>
</evidence>
<feature type="transmembrane region" description="Helical" evidence="7">
    <location>
        <begin position="350"/>
        <end position="368"/>
    </location>
</feature>
<evidence type="ECO:0000256" key="2">
    <source>
        <dbReference type="ARBA" id="ARBA00022448"/>
    </source>
</evidence>
<dbReference type="Pfam" id="PF05977">
    <property type="entry name" value="MFS_3"/>
    <property type="match status" value="1"/>
</dbReference>
<dbReference type="Proteomes" id="UP001165283">
    <property type="component" value="Unassembled WGS sequence"/>
</dbReference>
<evidence type="ECO:0000256" key="1">
    <source>
        <dbReference type="ARBA" id="ARBA00004651"/>
    </source>
</evidence>
<feature type="transmembrane region" description="Helical" evidence="7">
    <location>
        <begin position="374"/>
        <end position="394"/>
    </location>
</feature>
<keyword evidence="5 7" id="KW-1133">Transmembrane helix</keyword>
<dbReference type="SUPFAM" id="SSF103473">
    <property type="entry name" value="MFS general substrate transporter"/>
    <property type="match status" value="1"/>
</dbReference>
<keyword evidence="2" id="KW-0813">Transport</keyword>